<dbReference type="GO" id="GO:0016301">
    <property type="term" value="F:kinase activity"/>
    <property type="evidence" value="ECO:0007669"/>
    <property type="project" value="UniProtKB-KW"/>
</dbReference>
<evidence type="ECO:0000256" key="17">
    <source>
        <dbReference type="SAM" id="MobiDB-lite"/>
    </source>
</evidence>
<dbReference type="SUPFAM" id="SSF56112">
    <property type="entry name" value="Protein kinase-like (PK-like)"/>
    <property type="match status" value="1"/>
</dbReference>
<evidence type="ECO:0000256" key="16">
    <source>
        <dbReference type="SAM" id="Coils"/>
    </source>
</evidence>
<feature type="compositionally biased region" description="Basic residues" evidence="17">
    <location>
        <begin position="566"/>
        <end position="578"/>
    </location>
</feature>
<dbReference type="EMBL" id="BAAFST010000016">
    <property type="protein sequence ID" value="GAB1300130.1"/>
    <property type="molecule type" value="Genomic_DNA"/>
</dbReference>
<evidence type="ECO:0000256" key="6">
    <source>
        <dbReference type="ARBA" id="ARBA00022527"/>
    </source>
</evidence>
<evidence type="ECO:0000256" key="10">
    <source>
        <dbReference type="ARBA" id="ARBA00022777"/>
    </source>
</evidence>
<feature type="region of interest" description="Disordered" evidence="17">
    <location>
        <begin position="830"/>
        <end position="890"/>
    </location>
</feature>
<keyword evidence="12" id="KW-0472">Membrane</keyword>
<keyword evidence="5" id="KW-0963">Cytoplasm</keyword>
<keyword evidence="11 15" id="KW-0067">ATP-binding</keyword>
<dbReference type="Gene3D" id="3.30.200.20">
    <property type="entry name" value="Phosphorylase Kinase, domain 1"/>
    <property type="match status" value="1"/>
</dbReference>
<dbReference type="InterPro" id="IPR001245">
    <property type="entry name" value="Ser-Thr/Tyr_kinase_cat_dom"/>
</dbReference>
<evidence type="ECO:0000313" key="19">
    <source>
        <dbReference type="EMBL" id="GAB1300130.1"/>
    </source>
</evidence>
<dbReference type="InterPro" id="IPR017419">
    <property type="entry name" value="MAP3K12_MAP3K13"/>
</dbReference>
<evidence type="ECO:0000256" key="12">
    <source>
        <dbReference type="ARBA" id="ARBA00023136"/>
    </source>
</evidence>
<dbReference type="CDD" id="cd14059">
    <property type="entry name" value="STKc_MAP3K12_13"/>
    <property type="match status" value="1"/>
</dbReference>
<keyword evidence="8" id="KW-0677">Repeat</keyword>
<dbReference type="Gene3D" id="1.10.510.10">
    <property type="entry name" value="Transferase(Phosphotransferase) domain 1"/>
    <property type="match status" value="1"/>
</dbReference>
<dbReference type="InterPro" id="IPR027258">
    <property type="entry name" value="MAPKKK13"/>
</dbReference>
<evidence type="ECO:0000256" key="1">
    <source>
        <dbReference type="ARBA" id="ARBA00004170"/>
    </source>
</evidence>
<feature type="region of interest" description="Disordered" evidence="17">
    <location>
        <begin position="57"/>
        <end position="81"/>
    </location>
</feature>
<comment type="caution">
    <text evidence="19">The sequence shown here is derived from an EMBL/GenBank/DDBJ whole genome shotgun (WGS) entry which is preliminary data.</text>
</comment>
<accession>A0ABQ0FLU3</accession>
<reference evidence="19 20" key="1">
    <citation type="submission" date="2024-08" db="EMBL/GenBank/DDBJ databases">
        <title>The draft genome of Apodemus speciosus.</title>
        <authorList>
            <person name="Nabeshima K."/>
            <person name="Suzuki S."/>
            <person name="Onuma M."/>
        </authorList>
    </citation>
    <scope>NUCLEOTIDE SEQUENCE [LARGE SCALE GENOMIC DNA]</scope>
    <source>
        <strain evidence="19">IB14-021</strain>
    </source>
</reference>
<dbReference type="Proteomes" id="UP001623349">
    <property type="component" value="Unassembled WGS sequence"/>
</dbReference>
<dbReference type="PROSITE" id="PS00108">
    <property type="entry name" value="PROTEIN_KINASE_ST"/>
    <property type="match status" value="1"/>
</dbReference>
<evidence type="ECO:0000256" key="5">
    <source>
        <dbReference type="ARBA" id="ARBA00022490"/>
    </source>
</evidence>
<dbReference type="InterPro" id="IPR000719">
    <property type="entry name" value="Prot_kinase_dom"/>
</dbReference>
<gene>
    <name evidence="19" type="ORF">APTSU1_001536800</name>
</gene>
<feature type="region of interest" description="Disordered" evidence="17">
    <location>
        <begin position="518"/>
        <end position="584"/>
    </location>
</feature>
<keyword evidence="16" id="KW-0175">Coiled coil</keyword>
<comment type="similarity">
    <text evidence="3 15">Belongs to the protein kinase superfamily. STE Ser/Thr protein kinase family. MAP kinase kinase kinase subfamily.</text>
</comment>
<evidence type="ECO:0000313" key="20">
    <source>
        <dbReference type="Proteomes" id="UP001623349"/>
    </source>
</evidence>
<feature type="compositionally biased region" description="Polar residues" evidence="17">
    <location>
        <begin position="935"/>
        <end position="947"/>
    </location>
</feature>
<dbReference type="PANTHER" id="PTHR44329">
    <property type="entry name" value="SERINE/THREONINE-PROTEIN KINASE TNNI3K-RELATED"/>
    <property type="match status" value="1"/>
</dbReference>
<dbReference type="InterPro" id="IPR051681">
    <property type="entry name" value="Ser/Thr_Kinases-Pseudokinases"/>
</dbReference>
<name>A0ABQ0FLU3_APOSI</name>
<feature type="domain" description="Protein kinase" evidence="18">
    <location>
        <begin position="139"/>
        <end position="380"/>
    </location>
</feature>
<comment type="catalytic activity">
    <reaction evidence="14">
        <text>L-seryl-[protein] + ATP = O-phospho-L-seryl-[protein] + ADP + H(+)</text>
        <dbReference type="Rhea" id="RHEA:17989"/>
        <dbReference type="Rhea" id="RHEA-COMP:9863"/>
        <dbReference type="Rhea" id="RHEA-COMP:11604"/>
        <dbReference type="ChEBI" id="CHEBI:15378"/>
        <dbReference type="ChEBI" id="CHEBI:29999"/>
        <dbReference type="ChEBI" id="CHEBI:30616"/>
        <dbReference type="ChEBI" id="CHEBI:83421"/>
        <dbReference type="ChEBI" id="CHEBI:456216"/>
        <dbReference type="EC" id="2.7.11.25"/>
    </reaction>
</comment>
<feature type="coiled-coil region" evidence="16">
    <location>
        <begin position="446"/>
        <end position="480"/>
    </location>
</feature>
<evidence type="ECO:0000256" key="14">
    <source>
        <dbReference type="ARBA" id="ARBA00048329"/>
    </source>
</evidence>
<evidence type="ECO:0000256" key="7">
    <source>
        <dbReference type="ARBA" id="ARBA00022679"/>
    </source>
</evidence>
<evidence type="ECO:0000256" key="15">
    <source>
        <dbReference type="PIRNR" id="PIRNR038165"/>
    </source>
</evidence>
<keyword evidence="20" id="KW-1185">Reference proteome</keyword>
<dbReference type="Pfam" id="PF07714">
    <property type="entry name" value="PK_Tyr_Ser-Thr"/>
    <property type="match status" value="1"/>
</dbReference>
<evidence type="ECO:0000256" key="3">
    <source>
        <dbReference type="ARBA" id="ARBA00006529"/>
    </source>
</evidence>
<evidence type="ECO:0000256" key="9">
    <source>
        <dbReference type="ARBA" id="ARBA00022741"/>
    </source>
</evidence>
<keyword evidence="6 15" id="KW-0723">Serine/threonine-protein kinase</keyword>
<feature type="region of interest" description="Disordered" evidence="17">
    <location>
        <begin position="915"/>
        <end position="947"/>
    </location>
</feature>
<keyword evidence="9 15" id="KW-0547">Nucleotide-binding</keyword>
<evidence type="ECO:0000256" key="13">
    <source>
        <dbReference type="ARBA" id="ARBA00047559"/>
    </source>
</evidence>
<evidence type="ECO:0000256" key="8">
    <source>
        <dbReference type="ARBA" id="ARBA00022737"/>
    </source>
</evidence>
<feature type="compositionally biased region" description="Polar residues" evidence="17">
    <location>
        <begin position="743"/>
        <end position="778"/>
    </location>
</feature>
<evidence type="ECO:0000256" key="2">
    <source>
        <dbReference type="ARBA" id="ARBA00004496"/>
    </source>
</evidence>
<sequence length="947" mass="105636">MGTHPSPKLPEDPQERGAIRSELMEITGSPISTTVLTSVSEDSRGHFENSVLQLREQDESEMTVSPGNSNTVDGEDTNGPEDIKIQFSRSGSGSGSGSGGFLEGLFGCLRPVWNIIGKAYSTDYKLQQQDTWEVPFEEISELQWLGSGAQGAVFLGKFRAEEVAIKKVREQNETDIKHLRKLKHPNIIAFKGVCTQAPCYCIIMEYCAHGQLYEVLRAGRKITPRLLVDWSTGIASGMNYLHLHKIIHRDLKSPNVLVTHTDAVKISDFGTSKELSDKSTKMSFAGTVAWMAPEVIRNEPVSEKVDIWSFGVVLWELLTGEIPYKDVDSSAIIWGVGSNSLHLPVPSTCPDGFKILMKQTWQSKPRNRPSFRQTLMHLDIASADVLATPQETYFKSQAEWREEVKKHFEKIKSEGTCIHRLDEELIRRRREELRSADPTPLLPPVLRHALDIREHYERKLERANNLYMELSAIMLQLEMREKELLKREQAVEKKYPGTYKRHPVRPIIHPNAMEKLMKRKGVPHKAGVQTKRPDLLRSEGIPSTETVPTASPLSGSPKMSSASSRSRYRSKPRHRRGNSRGSHSDFAAILKTQPAQENSPHPTYLHHTQALCTSVHQHNPLQQPYQQPPPALPQSRHPRLNAHGQDIATCANNLRYFGPAAALRSPLSNHAQRQMPGSSPDLISTAMAADCWRNSELELDQDQVGPWGCCQAEPYDPCFQCRPEHSGSLDVPTTEPVGKSPDHSSSPAHNPLSGNAQGSERTETNGFSGCQSGISHQFTPPMLPQKTRPLQKSGDDSSEEEGEVDSEVEFPRRQRPHRCISSYQSYSTFSSENFSVSDGEEGNTSDHSNSPDESANRRQDRLAETLDDLLSQTPEAPIEISSHSDGLSDKECAVRRVKTQMSLGKLCAEERGYENPVQFGDSDCDSSEGECSDATVRTSKNYSSATW</sequence>
<dbReference type="PROSITE" id="PS50011">
    <property type="entry name" value="PROTEIN_KINASE_DOM"/>
    <property type="match status" value="1"/>
</dbReference>
<proteinExistence type="inferred from homology"/>
<protein>
    <recommendedName>
        <fullName evidence="4">mitogen-activated protein kinase kinase kinase</fullName>
        <ecNumber evidence="4">2.7.11.25</ecNumber>
    </recommendedName>
</protein>
<feature type="compositionally biased region" description="Low complexity" evidence="17">
    <location>
        <begin position="551"/>
        <end position="565"/>
    </location>
</feature>
<feature type="region of interest" description="Disordered" evidence="17">
    <location>
        <begin position="620"/>
        <end position="639"/>
    </location>
</feature>
<dbReference type="PIRSF" id="PIRSF500742">
    <property type="entry name" value="MAPKKK13"/>
    <property type="match status" value="1"/>
</dbReference>
<organism evidence="19 20">
    <name type="scientific">Apodemus speciosus</name>
    <name type="common">Large Japanese field mouse</name>
    <dbReference type="NCBI Taxonomy" id="105296"/>
    <lineage>
        <taxon>Eukaryota</taxon>
        <taxon>Metazoa</taxon>
        <taxon>Chordata</taxon>
        <taxon>Craniata</taxon>
        <taxon>Vertebrata</taxon>
        <taxon>Euteleostomi</taxon>
        <taxon>Mammalia</taxon>
        <taxon>Eutheria</taxon>
        <taxon>Euarchontoglires</taxon>
        <taxon>Glires</taxon>
        <taxon>Rodentia</taxon>
        <taxon>Myomorpha</taxon>
        <taxon>Muroidea</taxon>
        <taxon>Muridae</taxon>
        <taxon>Murinae</taxon>
        <taxon>Apodemus</taxon>
    </lineage>
</organism>
<dbReference type="InterPro" id="IPR011009">
    <property type="entry name" value="Kinase-like_dom_sf"/>
</dbReference>
<keyword evidence="7 15" id="KW-0808">Transferase</keyword>
<comment type="catalytic activity">
    <reaction evidence="13">
        <text>L-threonyl-[protein] + ATP = O-phospho-L-threonyl-[protein] + ADP + H(+)</text>
        <dbReference type="Rhea" id="RHEA:46608"/>
        <dbReference type="Rhea" id="RHEA-COMP:11060"/>
        <dbReference type="Rhea" id="RHEA-COMP:11605"/>
        <dbReference type="ChEBI" id="CHEBI:15378"/>
        <dbReference type="ChEBI" id="CHEBI:30013"/>
        <dbReference type="ChEBI" id="CHEBI:30616"/>
        <dbReference type="ChEBI" id="CHEBI:61977"/>
        <dbReference type="ChEBI" id="CHEBI:456216"/>
        <dbReference type="EC" id="2.7.11.25"/>
    </reaction>
</comment>
<dbReference type="SMART" id="SM00220">
    <property type="entry name" value="S_TKc"/>
    <property type="match status" value="1"/>
</dbReference>
<dbReference type="PIRSF" id="PIRSF038165">
    <property type="entry name" value="MAPKKK12_MAPKKK13"/>
    <property type="match status" value="1"/>
</dbReference>
<dbReference type="InterPro" id="IPR008271">
    <property type="entry name" value="Ser/Thr_kinase_AS"/>
</dbReference>
<evidence type="ECO:0000256" key="11">
    <source>
        <dbReference type="ARBA" id="ARBA00022840"/>
    </source>
</evidence>
<keyword evidence="10 15" id="KW-0418">Kinase</keyword>
<feature type="compositionally biased region" description="Acidic residues" evidence="17">
    <location>
        <begin position="796"/>
        <end position="808"/>
    </location>
</feature>
<dbReference type="PANTHER" id="PTHR44329:SF14">
    <property type="entry name" value="MITOGEN-ACTIVATED PROTEIN KINASE KINASE KINASE 13"/>
    <property type="match status" value="1"/>
</dbReference>
<feature type="compositionally biased region" description="Acidic residues" evidence="17">
    <location>
        <begin position="922"/>
        <end position="931"/>
    </location>
</feature>
<feature type="region of interest" description="Disordered" evidence="17">
    <location>
        <begin position="728"/>
        <end position="816"/>
    </location>
</feature>
<evidence type="ECO:0000256" key="4">
    <source>
        <dbReference type="ARBA" id="ARBA00012406"/>
    </source>
</evidence>
<evidence type="ECO:0000259" key="18">
    <source>
        <dbReference type="PROSITE" id="PS50011"/>
    </source>
</evidence>
<comment type="subcellular location">
    <subcellularLocation>
        <location evidence="2">Cytoplasm</location>
    </subcellularLocation>
    <subcellularLocation>
        <location evidence="1">Membrane</location>
        <topology evidence="1">Peripheral membrane protein</topology>
    </subcellularLocation>
</comment>
<feature type="compositionally biased region" description="Basic and acidic residues" evidence="17">
    <location>
        <begin position="854"/>
        <end position="864"/>
    </location>
</feature>
<feature type="compositionally biased region" description="Polar residues" evidence="17">
    <location>
        <begin position="62"/>
        <end position="72"/>
    </location>
</feature>
<dbReference type="PRINTS" id="PR00109">
    <property type="entry name" value="TYRKINASE"/>
</dbReference>
<dbReference type="EC" id="2.7.11.25" evidence="4"/>